<dbReference type="Pfam" id="PF08310">
    <property type="entry name" value="LGFP"/>
    <property type="match status" value="4"/>
</dbReference>
<keyword evidence="3" id="KW-1185">Reference proteome</keyword>
<dbReference type="Proteomes" id="UP000058446">
    <property type="component" value="Chromosome"/>
</dbReference>
<dbReference type="InterPro" id="IPR029058">
    <property type="entry name" value="AB_hydrolase_fold"/>
</dbReference>
<reference evidence="2 3" key="1">
    <citation type="submission" date="2013-10" db="EMBL/GenBank/DDBJ databases">
        <title>Complete genome sequence of Corynebacterium lactis DSM 45799(T), isolated from raw cow milk.</title>
        <authorList>
            <person name="Ruckert C."/>
            <person name="Albersmeier A."/>
            <person name="Lipski A."/>
            <person name="Kalinowski J."/>
        </authorList>
    </citation>
    <scope>NUCLEOTIDE SEQUENCE [LARGE SCALE GENOMIC DNA]</scope>
    <source>
        <strain evidence="2 3">RW2-5</strain>
    </source>
</reference>
<evidence type="ECO:0000313" key="3">
    <source>
        <dbReference type="Proteomes" id="UP000058446"/>
    </source>
</evidence>
<dbReference type="PANTHER" id="PTHR48098">
    <property type="entry name" value="ENTEROCHELIN ESTERASE-RELATED"/>
    <property type="match status" value="1"/>
</dbReference>
<protein>
    <recommendedName>
        <fullName evidence="4">Trehalose corynomycolyl transferase C</fullName>
    </recommendedName>
</protein>
<dbReference type="Gene3D" id="3.40.50.1820">
    <property type="entry name" value="alpha/beta hydrolase"/>
    <property type="match status" value="1"/>
</dbReference>
<proteinExistence type="predicted"/>
<dbReference type="OrthoDB" id="4527292at2"/>
<dbReference type="PATRIC" id="fig|1408189.4.peg.2383"/>
<dbReference type="KEGG" id="clw:CLAC_11810"/>
<dbReference type="InterPro" id="IPR000801">
    <property type="entry name" value="Esterase-like"/>
</dbReference>
<dbReference type="EMBL" id="CP006841">
    <property type="protein sequence ID" value="ALA68250.1"/>
    <property type="molecule type" value="Genomic_DNA"/>
</dbReference>
<dbReference type="InterPro" id="IPR013207">
    <property type="entry name" value="LGFP"/>
</dbReference>
<evidence type="ECO:0008006" key="4">
    <source>
        <dbReference type="Google" id="ProtNLM"/>
    </source>
</evidence>
<dbReference type="RefSeq" id="WP_053413049.1">
    <property type="nucleotide sequence ID" value="NZ_CP006841.1"/>
</dbReference>
<sequence>MRETATFLRGRVGAFRRSSRAMTAILALPAALVISAPLAVAAPDQAAGQQNLPSYQEVTSQGIDANVRAGAQAILDALGKGMSPADIARATGQSQEVVNKVAESTEGKNALAQAQQGAQSKELAQAVPGGLGMPKPMPGPPRTPFRTETPSVANLPSGVSVEKVDWYTDHHVVLHIASAAMPEKPIQVELLLPRDWYRDPERTFPSVYHLDGMASFDDYSGWIRATNIERFYEDKNVLVVMPAGGESSFYADWDQPDNGKNYQWETFITKELVPVITNGFRGNDTRGIFGISMGATGAYNIAAHTPELWKFAGSLSGYLDMSSPGMPQAMAVAMKNSGGYDATKMWGPLGSQRWKDNDPKLNVDKLKDMSLYISAGNGNTGEWDVPSTIDPTKPNNPTGFALEVLSRMTSETFLRDARAAGLKPVVNFRSSGTHTWPYWQFEVSQAWPTLADALSLPDSDRGAVCRVGGDIEKAVASLPGIGTCLSDEYDAGNGGVKQDFTGGTAYWHPETGAHVVWGRIGSRYNELGGAKSNLGYPLTSELATPDGKGRFVHFEKGSIYWTPEGGAHEVMGDMMNAWGNSGFETGPLGYPKGNRRDIPGGIAQDFEGGTLVKIGEEAPRIVRGEIGKKYQELGGAGSDLGLPVDGDEQKLIRGAFQRFEHGAIYWTPETGAQPVASSDIADHWGKTGYENGPFGYPVGPLQPVKAGGLEQQFEGGWIRQLNGKIVEKREERPAPAPAAEPAPAGEGN</sequence>
<dbReference type="STRING" id="1408189.CLAC_11810"/>
<evidence type="ECO:0000313" key="2">
    <source>
        <dbReference type="EMBL" id="ALA68250.1"/>
    </source>
</evidence>
<organism evidence="2 3">
    <name type="scientific">Corynebacterium lactis RW2-5</name>
    <dbReference type="NCBI Taxonomy" id="1408189"/>
    <lineage>
        <taxon>Bacteria</taxon>
        <taxon>Bacillati</taxon>
        <taxon>Actinomycetota</taxon>
        <taxon>Actinomycetes</taxon>
        <taxon>Mycobacteriales</taxon>
        <taxon>Corynebacteriaceae</taxon>
        <taxon>Corynebacterium</taxon>
    </lineage>
</organism>
<name>A0A0K2H2I8_9CORY</name>
<dbReference type="AlphaFoldDB" id="A0A0K2H2I8"/>
<gene>
    <name evidence="2" type="ORF">CLAC_11810</name>
</gene>
<dbReference type="GO" id="GO:0016747">
    <property type="term" value="F:acyltransferase activity, transferring groups other than amino-acyl groups"/>
    <property type="evidence" value="ECO:0007669"/>
    <property type="project" value="TreeGrafter"/>
</dbReference>
<feature type="region of interest" description="Disordered" evidence="1">
    <location>
        <begin position="726"/>
        <end position="748"/>
    </location>
</feature>
<dbReference type="InterPro" id="IPR050583">
    <property type="entry name" value="Mycobacterial_A85_antigen"/>
</dbReference>
<accession>A0A0K2H2I8</accession>
<dbReference type="PANTHER" id="PTHR48098:SF1">
    <property type="entry name" value="DIACYLGLYCEROL ACYLTRANSFERASE_MYCOLYLTRANSFERASE AG85A"/>
    <property type="match status" value="1"/>
</dbReference>
<dbReference type="Pfam" id="PF00756">
    <property type="entry name" value="Esterase"/>
    <property type="match status" value="1"/>
</dbReference>
<feature type="region of interest" description="Disordered" evidence="1">
    <location>
        <begin position="127"/>
        <end position="148"/>
    </location>
</feature>
<dbReference type="SUPFAM" id="SSF53474">
    <property type="entry name" value="alpha/beta-Hydrolases"/>
    <property type="match status" value="1"/>
</dbReference>
<evidence type="ECO:0000256" key="1">
    <source>
        <dbReference type="SAM" id="MobiDB-lite"/>
    </source>
</evidence>